<keyword evidence="5" id="KW-1185">Reference proteome</keyword>
<organism evidence="4 5">
    <name type="scientific">Tagetes erecta</name>
    <name type="common">African marigold</name>
    <dbReference type="NCBI Taxonomy" id="13708"/>
    <lineage>
        <taxon>Eukaryota</taxon>
        <taxon>Viridiplantae</taxon>
        <taxon>Streptophyta</taxon>
        <taxon>Embryophyta</taxon>
        <taxon>Tracheophyta</taxon>
        <taxon>Spermatophyta</taxon>
        <taxon>Magnoliopsida</taxon>
        <taxon>eudicotyledons</taxon>
        <taxon>Gunneridae</taxon>
        <taxon>Pentapetalae</taxon>
        <taxon>asterids</taxon>
        <taxon>campanulids</taxon>
        <taxon>Asterales</taxon>
        <taxon>Asteraceae</taxon>
        <taxon>Asteroideae</taxon>
        <taxon>Heliantheae alliance</taxon>
        <taxon>Tageteae</taxon>
        <taxon>Tagetes</taxon>
    </lineage>
</organism>
<feature type="region of interest" description="Disordered" evidence="1">
    <location>
        <begin position="103"/>
        <end position="129"/>
    </location>
</feature>
<dbReference type="AlphaFoldDB" id="A0AAD8P458"/>
<feature type="chain" id="PRO_5042124214" description="F-box domain-containing protein" evidence="2">
    <location>
        <begin position="18"/>
        <end position="514"/>
    </location>
</feature>
<dbReference type="Pfam" id="PF08268">
    <property type="entry name" value="FBA_3"/>
    <property type="match status" value="1"/>
</dbReference>
<feature type="signal peptide" evidence="2">
    <location>
        <begin position="1"/>
        <end position="17"/>
    </location>
</feature>
<dbReference type="PANTHER" id="PTHR31111">
    <property type="entry name" value="BNAA05G37150D PROTEIN-RELATED"/>
    <property type="match status" value="1"/>
</dbReference>
<dbReference type="Pfam" id="PF00646">
    <property type="entry name" value="F-box"/>
    <property type="match status" value="1"/>
</dbReference>
<dbReference type="SUPFAM" id="SSF81383">
    <property type="entry name" value="F-box domain"/>
    <property type="match status" value="1"/>
</dbReference>
<dbReference type="NCBIfam" id="TIGR01640">
    <property type="entry name" value="F_box_assoc_1"/>
    <property type="match status" value="1"/>
</dbReference>
<gene>
    <name evidence="4" type="ORF">QVD17_07783</name>
</gene>
<name>A0AAD8P458_TARER</name>
<evidence type="ECO:0000256" key="2">
    <source>
        <dbReference type="SAM" id="SignalP"/>
    </source>
</evidence>
<dbReference type="InterPro" id="IPR013187">
    <property type="entry name" value="F-box-assoc_dom_typ3"/>
</dbReference>
<proteinExistence type="predicted"/>
<evidence type="ECO:0000256" key="1">
    <source>
        <dbReference type="SAM" id="MobiDB-lite"/>
    </source>
</evidence>
<accession>A0AAD8P458</accession>
<feature type="domain" description="F-box" evidence="3">
    <location>
        <begin position="128"/>
        <end position="173"/>
    </location>
</feature>
<comment type="caution">
    <text evidence="4">The sequence shown here is derived from an EMBL/GenBank/DDBJ whole genome shotgun (WGS) entry which is preliminary data.</text>
</comment>
<sequence length="514" mass="59169">MLLAALLVISWFLSMKCNIKFNVCLFYYTISYFWESFQNVHFDLLFFKLSTLKILSSNVACRQDVDLSSYKIGSNLLILTTLNYLMHLQSCYMFCMNKSSSSSSSSSSSPNMEEQTLEQQSTDDQSHQKPKISFPIEIIEDILSRLPIKTLLQYRSVSKPWLQLISDPSFTKLHFTRSNHRSALFISAYDRSTHKRYFLSASINGGPIAHVATIANVPASTAKTSQSEHLNGLVCFTSANGSLSSNYAFVVNPSTHKVFKVPNSVNWNNQLDGEWNTCYLFGFDLSRNEHKILNIRIRNYRLVNFSSITGGVEVLIFSMSSYTWRKIDVKFPVDCLRCVIKCSVCVDSVIHFMVDDSFEIIMFDLRTETFSIVRIPDDVVARLRTEFMTSPRIVKVKGCVGVVCSDIERNEMHVWTLRDCERRVWVRETIAFFDIELGGVTPLDFVDTDEIIHFYTRVPRNVINVYVYNMKNRGFKTVQLTLSQPFLCLDDVVFDEFKCYDESIASLERKRTRT</sequence>
<evidence type="ECO:0000259" key="3">
    <source>
        <dbReference type="PROSITE" id="PS50181"/>
    </source>
</evidence>
<reference evidence="4" key="1">
    <citation type="journal article" date="2023" name="bioRxiv">
        <title>Improved chromosome-level genome assembly for marigold (Tagetes erecta).</title>
        <authorList>
            <person name="Jiang F."/>
            <person name="Yuan L."/>
            <person name="Wang S."/>
            <person name="Wang H."/>
            <person name="Xu D."/>
            <person name="Wang A."/>
            <person name="Fan W."/>
        </authorList>
    </citation>
    <scope>NUCLEOTIDE SEQUENCE</scope>
    <source>
        <strain evidence="4">WSJ</strain>
        <tissue evidence="4">Leaf</tissue>
    </source>
</reference>
<dbReference type="Gene3D" id="1.20.1280.50">
    <property type="match status" value="1"/>
</dbReference>
<dbReference type="CDD" id="cd22157">
    <property type="entry name" value="F-box_AtFBW1-like"/>
    <property type="match status" value="1"/>
</dbReference>
<dbReference type="PROSITE" id="PS50181">
    <property type="entry name" value="FBOX"/>
    <property type="match status" value="1"/>
</dbReference>
<dbReference type="EMBL" id="JAUHHV010000002">
    <property type="protein sequence ID" value="KAK1431326.1"/>
    <property type="molecule type" value="Genomic_DNA"/>
</dbReference>
<dbReference type="PANTHER" id="PTHR31111:SF125">
    <property type="entry name" value="F-BOX PROTEIN CPR30-LIKE"/>
    <property type="match status" value="1"/>
</dbReference>
<evidence type="ECO:0000313" key="5">
    <source>
        <dbReference type="Proteomes" id="UP001229421"/>
    </source>
</evidence>
<protein>
    <recommendedName>
        <fullName evidence="3">F-box domain-containing protein</fullName>
    </recommendedName>
</protein>
<dbReference type="SMART" id="SM00256">
    <property type="entry name" value="FBOX"/>
    <property type="match status" value="1"/>
</dbReference>
<dbReference type="InterPro" id="IPR017451">
    <property type="entry name" value="F-box-assoc_interact_dom"/>
</dbReference>
<dbReference type="InterPro" id="IPR036047">
    <property type="entry name" value="F-box-like_dom_sf"/>
</dbReference>
<feature type="compositionally biased region" description="Polar residues" evidence="1">
    <location>
        <begin position="110"/>
        <end position="123"/>
    </location>
</feature>
<dbReference type="InterPro" id="IPR001810">
    <property type="entry name" value="F-box_dom"/>
</dbReference>
<dbReference type="Proteomes" id="UP001229421">
    <property type="component" value="Unassembled WGS sequence"/>
</dbReference>
<evidence type="ECO:0000313" key="4">
    <source>
        <dbReference type="EMBL" id="KAK1431326.1"/>
    </source>
</evidence>
<keyword evidence="2" id="KW-0732">Signal</keyword>